<evidence type="ECO:0000256" key="1">
    <source>
        <dbReference type="SAM" id="MobiDB-lite"/>
    </source>
</evidence>
<dbReference type="AlphaFoldDB" id="A0A2T5LQT9"/>
<comment type="caution">
    <text evidence="2">The sequence shown here is derived from an EMBL/GenBank/DDBJ whole genome shotgun (WGS) entry which is preliminary data.</text>
</comment>
<reference evidence="2 3" key="1">
    <citation type="journal article" date="2018" name="Proc. Natl. Acad. Sci. U.S.A.">
        <title>Linking secondary metabolites to gene clusters through genome sequencing of six diverse Aspergillus species.</title>
        <authorList>
            <person name="Kaerboelling I."/>
            <person name="Vesth T.C."/>
            <person name="Frisvad J.C."/>
            <person name="Nybo J.L."/>
            <person name="Theobald S."/>
            <person name="Kuo A."/>
            <person name="Bowyer P."/>
            <person name="Matsuda Y."/>
            <person name="Mondo S."/>
            <person name="Lyhne E.K."/>
            <person name="Kogle M.E."/>
            <person name="Clum A."/>
            <person name="Lipzen A."/>
            <person name="Salamov A."/>
            <person name="Ngan C.Y."/>
            <person name="Daum C."/>
            <person name="Chiniquy J."/>
            <person name="Barry K."/>
            <person name="LaButti K."/>
            <person name="Haridas S."/>
            <person name="Simmons B.A."/>
            <person name="Magnuson J.K."/>
            <person name="Mortensen U.H."/>
            <person name="Larsen T.O."/>
            <person name="Grigoriev I.V."/>
            <person name="Baker S.E."/>
            <person name="Andersen M.R."/>
        </authorList>
    </citation>
    <scope>NUCLEOTIDE SEQUENCE [LARGE SCALE GENOMIC DNA]</scope>
    <source>
        <strain evidence="2 3">IBT 24754</strain>
    </source>
</reference>
<accession>A0A2T5LQT9</accession>
<dbReference type="GeneID" id="63817019"/>
<gene>
    <name evidence="2" type="ORF">P175DRAFT_0534381</name>
</gene>
<dbReference type="VEuPathDB" id="FungiDB:P175DRAFT_0534381"/>
<proteinExistence type="predicted"/>
<feature type="compositionally biased region" description="Basic and acidic residues" evidence="1">
    <location>
        <begin position="14"/>
        <end position="35"/>
    </location>
</feature>
<evidence type="ECO:0000313" key="3">
    <source>
        <dbReference type="Proteomes" id="UP000244073"/>
    </source>
</evidence>
<sequence length="110" mass="12344">MFQDVNKKRQNRQARREDAGASEDENRRGEDKVKLQETQQDPRQFPMREEEATAAAVAERRRIGFDRRREAASSLSVCLCLPSVSLSLKPGMNGAVQADTGEQARKGLIV</sequence>
<dbReference type="Proteomes" id="UP000244073">
    <property type="component" value="Unassembled WGS sequence"/>
</dbReference>
<feature type="region of interest" description="Disordered" evidence="1">
    <location>
        <begin position="1"/>
        <end position="49"/>
    </location>
</feature>
<protein>
    <submittedName>
        <fullName evidence="2">Uncharacterized protein</fullName>
    </submittedName>
</protein>
<dbReference type="EMBL" id="MSFN02000007">
    <property type="protein sequence ID" value="PTU18636.1"/>
    <property type="molecule type" value="Genomic_DNA"/>
</dbReference>
<dbReference type="RefSeq" id="XP_040750028.1">
    <property type="nucleotide sequence ID" value="XM_040900137.1"/>
</dbReference>
<evidence type="ECO:0000313" key="2">
    <source>
        <dbReference type="EMBL" id="PTU18636.1"/>
    </source>
</evidence>
<organism evidence="2 3">
    <name type="scientific">Aspergillus ochraceoroseus IBT 24754</name>
    <dbReference type="NCBI Taxonomy" id="1392256"/>
    <lineage>
        <taxon>Eukaryota</taxon>
        <taxon>Fungi</taxon>
        <taxon>Dikarya</taxon>
        <taxon>Ascomycota</taxon>
        <taxon>Pezizomycotina</taxon>
        <taxon>Eurotiomycetes</taxon>
        <taxon>Eurotiomycetidae</taxon>
        <taxon>Eurotiales</taxon>
        <taxon>Aspergillaceae</taxon>
        <taxon>Aspergillus</taxon>
        <taxon>Aspergillus subgen. Nidulantes</taxon>
    </lineage>
</organism>
<name>A0A2T5LQT9_9EURO</name>